<name>A0A0P9DB45_9CHLR</name>
<evidence type="ECO:0000313" key="2">
    <source>
        <dbReference type="Proteomes" id="UP000050509"/>
    </source>
</evidence>
<evidence type="ECO:0000313" key="1">
    <source>
        <dbReference type="EMBL" id="KPV54928.1"/>
    </source>
</evidence>
<dbReference type="Proteomes" id="UP000050509">
    <property type="component" value="Unassembled WGS sequence"/>
</dbReference>
<comment type="caution">
    <text evidence="1">The sequence shown here is derived from an EMBL/GenBank/DDBJ whole genome shotgun (WGS) entry which is preliminary data.</text>
</comment>
<protein>
    <submittedName>
        <fullName evidence="1">Uncharacterized protein</fullName>
    </submittedName>
</protein>
<gene>
    <name evidence="1" type="ORF">SE17_00680</name>
</gene>
<organism evidence="1 2">
    <name type="scientific">Kouleothrix aurantiaca</name>
    <dbReference type="NCBI Taxonomy" id="186479"/>
    <lineage>
        <taxon>Bacteria</taxon>
        <taxon>Bacillati</taxon>
        <taxon>Chloroflexota</taxon>
        <taxon>Chloroflexia</taxon>
        <taxon>Chloroflexales</taxon>
        <taxon>Roseiflexineae</taxon>
        <taxon>Roseiflexaceae</taxon>
        <taxon>Kouleothrix</taxon>
    </lineage>
</organism>
<keyword evidence="2" id="KW-1185">Reference proteome</keyword>
<dbReference type="AlphaFoldDB" id="A0A0P9DB45"/>
<proteinExistence type="predicted"/>
<dbReference type="EMBL" id="LJCR01000006">
    <property type="protein sequence ID" value="KPV54928.1"/>
    <property type="molecule type" value="Genomic_DNA"/>
</dbReference>
<sequence>MTVPHLLADLALLAELEEDVPRLDALARRWLAEAVLPFVACELRQEDARFNDAERVAVLLQRLTMIDARSSSAAKAT</sequence>
<reference evidence="1 2" key="1">
    <citation type="submission" date="2015-09" db="EMBL/GenBank/DDBJ databases">
        <title>Draft genome sequence of Kouleothrix aurantiaca JCM 19913.</title>
        <authorList>
            <person name="Hemp J."/>
        </authorList>
    </citation>
    <scope>NUCLEOTIDE SEQUENCE [LARGE SCALE GENOMIC DNA]</scope>
    <source>
        <strain evidence="1 2">COM-B</strain>
    </source>
</reference>
<accession>A0A0P9DB45</accession>